<dbReference type="Gene3D" id="2.30.130.40">
    <property type="entry name" value="LON domain-like"/>
    <property type="match status" value="1"/>
</dbReference>
<dbReference type="GO" id="GO:0006508">
    <property type="term" value="P:proteolysis"/>
    <property type="evidence" value="ECO:0007669"/>
    <property type="project" value="UniProtKB-KW"/>
</dbReference>
<dbReference type="EMBL" id="MCRJ01000036">
    <property type="protein sequence ID" value="ODN70893.1"/>
    <property type="molecule type" value="Genomic_DNA"/>
</dbReference>
<dbReference type="PATRIC" id="fig|1439726.3.peg.1911"/>
<dbReference type="EC" id="3.4.21.53" evidence="2"/>
<dbReference type="OrthoDB" id="9806457at2"/>
<gene>
    <name evidence="2" type="primary">lon2</name>
    <name evidence="2" type="ORF">A6302_01810</name>
</gene>
<keyword evidence="3" id="KW-1185">Reference proteome</keyword>
<dbReference type="AlphaFoldDB" id="A0A1E3H3J0"/>
<dbReference type="Pfam" id="PF02190">
    <property type="entry name" value="LON_substr_bdg"/>
    <property type="match status" value="1"/>
</dbReference>
<dbReference type="Proteomes" id="UP000094622">
    <property type="component" value="Unassembled WGS sequence"/>
</dbReference>
<dbReference type="PANTHER" id="PTHR46732:SF8">
    <property type="entry name" value="ATP-DEPENDENT PROTEASE LA (LON) DOMAIN PROTEIN"/>
    <property type="match status" value="1"/>
</dbReference>
<keyword evidence="2" id="KW-0645">Protease</keyword>
<accession>A0A1E3H3J0</accession>
<dbReference type="PROSITE" id="PS51787">
    <property type="entry name" value="LON_N"/>
    <property type="match status" value="1"/>
</dbReference>
<organism evidence="2 3">
    <name type="scientific">Methylobrevis pamukkalensis</name>
    <dbReference type="NCBI Taxonomy" id="1439726"/>
    <lineage>
        <taxon>Bacteria</taxon>
        <taxon>Pseudomonadati</taxon>
        <taxon>Pseudomonadota</taxon>
        <taxon>Alphaproteobacteria</taxon>
        <taxon>Hyphomicrobiales</taxon>
        <taxon>Pleomorphomonadaceae</taxon>
        <taxon>Methylobrevis</taxon>
    </lineage>
</organism>
<dbReference type="SMART" id="SM00464">
    <property type="entry name" value="LON"/>
    <property type="match status" value="1"/>
</dbReference>
<evidence type="ECO:0000259" key="1">
    <source>
        <dbReference type="PROSITE" id="PS51787"/>
    </source>
</evidence>
<evidence type="ECO:0000313" key="3">
    <source>
        <dbReference type="Proteomes" id="UP000094622"/>
    </source>
</evidence>
<sequence>MKIGNAIYRNPADLPGEIPVFPLEGALLLPRGQLPLNIFEPRYLAMIDAAIAGDRVIGMIQPVPDGEDGGALCEVGCAGRLTSLTETGDGRYHITLTGIVRFKVVAEVTDGTPYRVCRISAEPFPADFDVRSGEGAVDRDQLLRTFEAYLEANDLQADWDGVERASNEALVNALSMMSPFGPAEKQALLEAPDLKTRADTLVAITEMALERQKGDGAPPLQ</sequence>
<dbReference type="RefSeq" id="WP_069306604.1">
    <property type="nucleotide sequence ID" value="NZ_MCRJ01000036.1"/>
</dbReference>
<evidence type="ECO:0000313" key="2">
    <source>
        <dbReference type="EMBL" id="ODN70893.1"/>
    </source>
</evidence>
<protein>
    <submittedName>
        <fullName evidence="2">Lon protease 2</fullName>
        <ecNumber evidence="2">3.4.21.53</ecNumber>
    </submittedName>
</protein>
<dbReference type="PANTHER" id="PTHR46732">
    <property type="entry name" value="ATP-DEPENDENT PROTEASE LA (LON) DOMAIN PROTEIN"/>
    <property type="match status" value="1"/>
</dbReference>
<keyword evidence="2" id="KW-0378">Hydrolase</keyword>
<dbReference type="InterPro" id="IPR003111">
    <property type="entry name" value="Lon_prtase_N"/>
</dbReference>
<dbReference type="InterPro" id="IPR015947">
    <property type="entry name" value="PUA-like_sf"/>
</dbReference>
<dbReference type="InterPro" id="IPR046336">
    <property type="entry name" value="Lon_prtase_N_sf"/>
</dbReference>
<feature type="domain" description="Lon N-terminal" evidence="1">
    <location>
        <begin position="18"/>
        <end position="209"/>
    </location>
</feature>
<name>A0A1E3H3J0_9HYPH</name>
<dbReference type="GO" id="GO:0004252">
    <property type="term" value="F:serine-type endopeptidase activity"/>
    <property type="evidence" value="ECO:0007669"/>
    <property type="project" value="UniProtKB-EC"/>
</dbReference>
<dbReference type="SUPFAM" id="SSF88697">
    <property type="entry name" value="PUA domain-like"/>
    <property type="match status" value="1"/>
</dbReference>
<proteinExistence type="predicted"/>
<comment type="caution">
    <text evidence="2">The sequence shown here is derived from an EMBL/GenBank/DDBJ whole genome shotgun (WGS) entry which is preliminary data.</text>
</comment>
<reference evidence="2 3" key="1">
    <citation type="submission" date="2016-07" db="EMBL/GenBank/DDBJ databases">
        <title>Draft Genome Sequence of Methylobrevis pamukkalensis PK2.</title>
        <authorList>
            <person name="Vasilenko O.V."/>
            <person name="Doronina N.V."/>
            <person name="Shmareva M.N."/>
            <person name="Tarlachkov S.V."/>
            <person name="Mustakhimov I."/>
            <person name="Trotsenko Y.A."/>
        </authorList>
    </citation>
    <scope>NUCLEOTIDE SEQUENCE [LARGE SCALE GENOMIC DNA]</scope>
    <source>
        <strain evidence="2 3">PK2</strain>
    </source>
</reference>